<dbReference type="NCBIfam" id="TIGR01022">
    <property type="entry name" value="rpmJ_bact"/>
    <property type="match status" value="1"/>
</dbReference>
<dbReference type="Pfam" id="PF00444">
    <property type="entry name" value="Ribosomal_L36"/>
    <property type="match status" value="1"/>
</dbReference>
<keyword evidence="6 7" id="KW-0687">Ribonucleoprotein</keyword>
<dbReference type="PANTHER" id="PTHR46909:SF1">
    <property type="entry name" value="LARGE RIBOSOMAL SUBUNIT PROTEIN BL36M"/>
    <property type="match status" value="1"/>
</dbReference>
<dbReference type="SUPFAM" id="SSF57840">
    <property type="entry name" value="Ribosomal protein L36"/>
    <property type="match status" value="1"/>
</dbReference>
<proteinExistence type="inferred from homology"/>
<evidence type="ECO:0000256" key="5">
    <source>
        <dbReference type="ARBA" id="ARBA00023128"/>
    </source>
</evidence>
<keyword evidence="10" id="KW-1185">Reference proteome</keyword>
<evidence type="ECO:0000256" key="3">
    <source>
        <dbReference type="ARBA" id="ARBA00022946"/>
    </source>
</evidence>
<dbReference type="GeneTree" id="ENSGT00390000010866"/>
<dbReference type="PANTHER" id="PTHR46909">
    <property type="entry name" value="39S RIBOSOMAL PROTEIN L36, MITOCHONDRIAL"/>
    <property type="match status" value="1"/>
</dbReference>
<dbReference type="GO" id="GO:0006412">
    <property type="term" value="P:translation"/>
    <property type="evidence" value="ECO:0007669"/>
    <property type="project" value="InterPro"/>
</dbReference>
<dbReference type="KEGG" id="cpoo:109313618"/>
<dbReference type="OrthoDB" id="10265903at2759"/>
<dbReference type="RefSeq" id="XP_019395804.1">
    <property type="nucleotide sequence ID" value="XM_019540259.1"/>
</dbReference>
<feature type="signal peptide" evidence="8">
    <location>
        <begin position="1"/>
        <end position="17"/>
    </location>
</feature>
<dbReference type="RefSeq" id="XP_019395821.1">
    <property type="nucleotide sequence ID" value="XM_019540276.1"/>
</dbReference>
<name>A0A7M4FB06_CROPO</name>
<evidence type="ECO:0000256" key="1">
    <source>
        <dbReference type="ARBA" id="ARBA00004173"/>
    </source>
</evidence>
<evidence type="ECO:0000256" key="6">
    <source>
        <dbReference type="ARBA" id="ARBA00023274"/>
    </source>
</evidence>
<dbReference type="InterPro" id="IPR000473">
    <property type="entry name" value="Ribosomal_bL36"/>
</dbReference>
<comment type="similarity">
    <text evidence="2 7">Belongs to the bacterial ribosomal protein bL36 family.</text>
</comment>
<dbReference type="CTD" id="64979"/>
<dbReference type="InterPro" id="IPR052143">
    <property type="entry name" value="Mitoribosomal_bL36m"/>
</dbReference>
<accession>A0A7M4FB06</accession>
<keyword evidence="5" id="KW-0496">Mitochondrion</keyword>
<evidence type="ECO:0000313" key="10">
    <source>
        <dbReference type="Proteomes" id="UP000594220"/>
    </source>
</evidence>
<dbReference type="OMA" id="MWAPVAV"/>
<evidence type="ECO:0000256" key="4">
    <source>
        <dbReference type="ARBA" id="ARBA00022980"/>
    </source>
</evidence>
<sequence>MAALLVRRLSVAALALARSGLPMWAPVAVGAAPRPLLAAARLLPLPAPSAGMKAKVVLRRRCKDCFIVRRRGRLFVYCKTTPRHKQRQL</sequence>
<reference evidence="9" key="2">
    <citation type="submission" date="2025-09" db="UniProtKB">
        <authorList>
            <consortium name="Ensembl"/>
        </authorList>
    </citation>
    <scope>IDENTIFICATION</scope>
</reference>
<dbReference type="RefSeq" id="XP_019395812.1">
    <property type="nucleotide sequence ID" value="XM_019540267.1"/>
</dbReference>
<evidence type="ECO:0000256" key="2">
    <source>
        <dbReference type="ARBA" id="ARBA00007645"/>
    </source>
</evidence>
<keyword evidence="8" id="KW-0732">Signal</keyword>
<keyword evidence="4 7" id="KW-0689">Ribosomal protein</keyword>
<evidence type="ECO:0000256" key="8">
    <source>
        <dbReference type="SAM" id="SignalP"/>
    </source>
</evidence>
<dbReference type="PROSITE" id="PS00828">
    <property type="entry name" value="RIBOSOMAL_L36"/>
    <property type="match status" value="1"/>
</dbReference>
<dbReference type="GO" id="GO:0003735">
    <property type="term" value="F:structural constituent of ribosome"/>
    <property type="evidence" value="ECO:0007669"/>
    <property type="project" value="InterPro"/>
</dbReference>
<evidence type="ECO:0000313" key="9">
    <source>
        <dbReference type="Ensembl" id="ENSCPRP00005020293.1"/>
    </source>
</evidence>
<protein>
    <recommendedName>
        <fullName evidence="7">Ribosomal protein</fullName>
    </recommendedName>
</protein>
<dbReference type="Proteomes" id="UP000594220">
    <property type="component" value="Unplaced"/>
</dbReference>
<dbReference type="InterPro" id="IPR035977">
    <property type="entry name" value="Ribosomal_bL36_sp"/>
</dbReference>
<comment type="subcellular location">
    <subcellularLocation>
        <location evidence="1">Mitochondrion</location>
    </subcellularLocation>
</comment>
<organism evidence="9 10">
    <name type="scientific">Crocodylus porosus</name>
    <name type="common">Saltwater crocodile</name>
    <name type="synonym">Estuarine crocodile</name>
    <dbReference type="NCBI Taxonomy" id="8502"/>
    <lineage>
        <taxon>Eukaryota</taxon>
        <taxon>Metazoa</taxon>
        <taxon>Chordata</taxon>
        <taxon>Craniata</taxon>
        <taxon>Vertebrata</taxon>
        <taxon>Euteleostomi</taxon>
        <taxon>Archelosauria</taxon>
        <taxon>Archosauria</taxon>
        <taxon>Crocodylia</taxon>
        <taxon>Longirostres</taxon>
        <taxon>Crocodylidae</taxon>
        <taxon>Crocodylus</taxon>
    </lineage>
</organism>
<gene>
    <name evidence="9" type="primary">MRPL36</name>
</gene>
<dbReference type="HAMAP" id="MF_00251">
    <property type="entry name" value="Ribosomal_bL36"/>
    <property type="match status" value="1"/>
</dbReference>
<evidence type="ECO:0000256" key="7">
    <source>
        <dbReference type="RuleBase" id="RU000570"/>
    </source>
</evidence>
<dbReference type="GO" id="GO:0005762">
    <property type="term" value="C:mitochondrial large ribosomal subunit"/>
    <property type="evidence" value="ECO:0007669"/>
    <property type="project" value="Ensembl"/>
</dbReference>
<feature type="chain" id="PRO_5029627646" description="Ribosomal protein" evidence="8">
    <location>
        <begin position="18"/>
        <end position="89"/>
    </location>
</feature>
<keyword evidence="3" id="KW-0809">Transit peptide</keyword>
<dbReference type="GO" id="GO:0016604">
    <property type="term" value="C:nuclear body"/>
    <property type="evidence" value="ECO:0007669"/>
    <property type="project" value="Ensembl"/>
</dbReference>
<reference evidence="9" key="1">
    <citation type="submission" date="2025-08" db="UniProtKB">
        <authorList>
            <consortium name="Ensembl"/>
        </authorList>
    </citation>
    <scope>IDENTIFICATION</scope>
</reference>
<dbReference type="AlphaFoldDB" id="A0A7M4FB06"/>
<dbReference type="Ensembl" id="ENSCPRT00005023711.1">
    <property type="protein sequence ID" value="ENSCPRP00005020293.1"/>
    <property type="gene ID" value="ENSCPRG00005014128.1"/>
</dbReference>
<dbReference type="GeneID" id="109313618"/>